<reference evidence="21" key="1">
    <citation type="submission" date="2025-08" db="UniProtKB">
        <authorList>
            <consortium name="RefSeq"/>
        </authorList>
    </citation>
    <scope>IDENTIFICATION</scope>
    <source>
        <tissue evidence="21">Entire body</tissue>
    </source>
</reference>
<dbReference type="SUPFAM" id="SSF55486">
    <property type="entry name" value="Metalloproteases ('zincins'), catalytic domain"/>
    <property type="match status" value="1"/>
</dbReference>
<keyword evidence="20" id="KW-1185">Reference proteome</keyword>
<evidence type="ECO:0000256" key="16">
    <source>
        <dbReference type="PROSITE-ProRule" id="PRU00276"/>
    </source>
</evidence>
<evidence type="ECO:0000256" key="1">
    <source>
        <dbReference type="ARBA" id="ARBA00004498"/>
    </source>
</evidence>
<feature type="disulfide bond" evidence="15">
    <location>
        <begin position="582"/>
        <end position="593"/>
    </location>
</feature>
<dbReference type="Pfam" id="PF19236">
    <property type="entry name" value="ADAMTS_CR_3"/>
    <property type="match status" value="1"/>
</dbReference>
<feature type="disulfide bond" evidence="15">
    <location>
        <begin position="555"/>
        <end position="588"/>
    </location>
</feature>
<feature type="binding site" evidence="14 16">
    <location>
        <position position="448"/>
    </location>
    <ligand>
        <name>Zn(2+)</name>
        <dbReference type="ChEBI" id="CHEBI:29105"/>
        <note>catalytic</note>
    </ligand>
</feature>
<dbReference type="InterPro" id="IPR010909">
    <property type="entry name" value="PLAC"/>
</dbReference>
<keyword evidence="10 21" id="KW-0482">Metalloprotease</keyword>
<dbReference type="Pfam" id="PF00090">
    <property type="entry name" value="TSP_1"/>
    <property type="match status" value="2"/>
</dbReference>
<dbReference type="SMART" id="SM00608">
    <property type="entry name" value="ACR"/>
    <property type="match status" value="1"/>
</dbReference>
<dbReference type="PROSITE" id="PS50092">
    <property type="entry name" value="TSP1"/>
    <property type="match status" value="4"/>
</dbReference>
<dbReference type="Gene3D" id="3.40.1620.60">
    <property type="match status" value="1"/>
</dbReference>
<evidence type="ECO:0000256" key="11">
    <source>
        <dbReference type="ARBA" id="ARBA00023157"/>
    </source>
</evidence>
<organism evidence="20 21">
    <name type="scientific">Agrilus planipennis</name>
    <name type="common">Emerald ash borer</name>
    <name type="synonym">Agrilus marcopoli</name>
    <dbReference type="NCBI Taxonomy" id="224129"/>
    <lineage>
        <taxon>Eukaryota</taxon>
        <taxon>Metazoa</taxon>
        <taxon>Ecdysozoa</taxon>
        <taxon>Arthropoda</taxon>
        <taxon>Hexapoda</taxon>
        <taxon>Insecta</taxon>
        <taxon>Pterygota</taxon>
        <taxon>Neoptera</taxon>
        <taxon>Endopterygota</taxon>
        <taxon>Coleoptera</taxon>
        <taxon>Polyphaga</taxon>
        <taxon>Elateriformia</taxon>
        <taxon>Buprestoidea</taxon>
        <taxon>Buprestidae</taxon>
        <taxon>Agrilinae</taxon>
        <taxon>Agrilus</taxon>
    </lineage>
</organism>
<dbReference type="InterPro" id="IPR024079">
    <property type="entry name" value="MetalloPept_cat_dom_sf"/>
</dbReference>
<dbReference type="CDD" id="cd04273">
    <property type="entry name" value="ZnMc_ADAMTS_like"/>
    <property type="match status" value="1"/>
</dbReference>
<feature type="disulfide bond" evidence="15">
    <location>
        <begin position="624"/>
        <end position="661"/>
    </location>
</feature>
<dbReference type="Pfam" id="PF01421">
    <property type="entry name" value="Reprolysin"/>
    <property type="match status" value="1"/>
</dbReference>
<feature type="binding site" evidence="14">
    <location>
        <position position="508"/>
    </location>
    <ligand>
        <name>Ca(2+)</name>
        <dbReference type="ChEBI" id="CHEBI:29108"/>
        <label>1</label>
    </ligand>
</feature>
<evidence type="ECO:0000256" key="7">
    <source>
        <dbReference type="ARBA" id="ARBA00022737"/>
    </source>
</evidence>
<evidence type="ECO:0000256" key="4">
    <source>
        <dbReference type="ARBA" id="ARBA00022670"/>
    </source>
</evidence>
<protein>
    <submittedName>
        <fullName evidence="21">A disintegrin and metalloproteinase with thrombospondin motifs 2 isoform X1</fullName>
    </submittedName>
</protein>
<feature type="chain" id="PRO_5010718219" evidence="17">
    <location>
        <begin position="31"/>
        <end position="1148"/>
    </location>
</feature>
<dbReference type="Gene3D" id="2.60.120.830">
    <property type="match status" value="1"/>
</dbReference>
<dbReference type="SUPFAM" id="SSF82895">
    <property type="entry name" value="TSP-1 type 1 repeat"/>
    <property type="match status" value="4"/>
</dbReference>
<keyword evidence="12" id="KW-0325">Glycoprotein</keyword>
<dbReference type="InterPro" id="IPR013273">
    <property type="entry name" value="ADAMTS/ADAMTS-like"/>
</dbReference>
<keyword evidence="4" id="KW-0645">Protease</keyword>
<feature type="disulfide bond" evidence="15">
    <location>
        <begin position="426"/>
        <end position="508"/>
    </location>
</feature>
<feature type="binding site" evidence="14 16">
    <location>
        <position position="458"/>
    </location>
    <ligand>
        <name>Zn(2+)</name>
        <dbReference type="ChEBI" id="CHEBI:29105"/>
        <note>catalytic</note>
    </ligand>
</feature>
<keyword evidence="14" id="KW-0106">Calcium</keyword>
<keyword evidence="7" id="KW-0677">Repeat</keyword>
<comment type="caution">
    <text evidence="16">Lacks conserved residue(s) required for the propagation of feature annotation.</text>
</comment>
<evidence type="ECO:0000256" key="2">
    <source>
        <dbReference type="ARBA" id="ARBA00022525"/>
    </source>
</evidence>
<dbReference type="SMART" id="SM00209">
    <property type="entry name" value="TSP1"/>
    <property type="match status" value="4"/>
</dbReference>
<feature type="signal peptide" evidence="17">
    <location>
        <begin position="1"/>
        <end position="30"/>
    </location>
</feature>
<keyword evidence="9 14" id="KW-0862">Zinc</keyword>
<evidence type="ECO:0000256" key="3">
    <source>
        <dbReference type="ARBA" id="ARBA00022530"/>
    </source>
</evidence>
<dbReference type="PANTHER" id="PTHR13723">
    <property type="entry name" value="ADAMTS A DISINTEGRIN AND METALLOPROTEASE WITH THROMBOSPONDIN MOTIFS PROTEASE"/>
    <property type="match status" value="1"/>
</dbReference>
<feature type="binding site" evidence="14">
    <location>
        <position position="312"/>
    </location>
    <ligand>
        <name>Ca(2+)</name>
        <dbReference type="ChEBI" id="CHEBI:29108"/>
        <label>1</label>
    </ligand>
</feature>
<evidence type="ECO:0000313" key="21">
    <source>
        <dbReference type="RefSeq" id="XP_018318530.1"/>
    </source>
</evidence>
<feature type="disulfide bond" evidence="15">
    <location>
        <begin position="546"/>
        <end position="569"/>
    </location>
</feature>
<feature type="binding site" evidence="14 16">
    <location>
        <position position="452"/>
    </location>
    <ligand>
        <name>Zn(2+)</name>
        <dbReference type="ChEBI" id="CHEBI:29105"/>
        <note>catalytic</note>
    </ligand>
</feature>
<dbReference type="PROSITE" id="PS50900">
    <property type="entry name" value="PLAC"/>
    <property type="match status" value="1"/>
</dbReference>
<evidence type="ECO:0000256" key="10">
    <source>
        <dbReference type="ARBA" id="ARBA00023049"/>
    </source>
</evidence>
<dbReference type="Pfam" id="PF17771">
    <property type="entry name" value="ADAMTS_CR_2"/>
    <property type="match status" value="1"/>
</dbReference>
<evidence type="ECO:0000256" key="13">
    <source>
        <dbReference type="PIRSR" id="PIRSR613273-1"/>
    </source>
</evidence>
<dbReference type="PANTHER" id="PTHR13723:SF304">
    <property type="entry name" value="A DISINTEGRIN AND METALLOPROTEINASE WITH THROMBOSPONDIN MOTIFS 2-LIKE PROTEIN"/>
    <property type="match status" value="1"/>
</dbReference>
<evidence type="ECO:0000259" key="19">
    <source>
        <dbReference type="PROSITE" id="PS50900"/>
    </source>
</evidence>
<feature type="domain" description="PLAC" evidence="19">
    <location>
        <begin position="1097"/>
        <end position="1141"/>
    </location>
</feature>
<dbReference type="GO" id="GO:0006508">
    <property type="term" value="P:proteolysis"/>
    <property type="evidence" value="ECO:0007669"/>
    <property type="project" value="UniProtKB-KW"/>
</dbReference>
<keyword evidence="2" id="KW-0964">Secreted</keyword>
<feature type="disulfide bond" evidence="15">
    <location>
        <begin position="628"/>
        <end position="666"/>
    </location>
</feature>
<dbReference type="GO" id="GO:0030198">
    <property type="term" value="P:extracellular matrix organization"/>
    <property type="evidence" value="ECO:0007669"/>
    <property type="project" value="InterPro"/>
</dbReference>
<comment type="cofactor">
    <cofactor evidence="14">
        <name>Zn(2+)</name>
        <dbReference type="ChEBI" id="CHEBI:29105"/>
    </cofactor>
    <text evidence="14">Binds 1 zinc ion per subunit.</text>
</comment>
<keyword evidence="11 15" id="KW-1015">Disulfide bond</keyword>
<dbReference type="GO" id="GO:0031012">
    <property type="term" value="C:extracellular matrix"/>
    <property type="evidence" value="ECO:0007669"/>
    <property type="project" value="TreeGrafter"/>
</dbReference>
<dbReference type="Proteomes" id="UP000192223">
    <property type="component" value="Unplaced"/>
</dbReference>
<dbReference type="KEGG" id="apln:108732311"/>
<feature type="disulfide bond" evidence="15">
    <location>
        <begin position="639"/>
        <end position="651"/>
    </location>
</feature>
<dbReference type="OrthoDB" id="5855429at2759"/>
<dbReference type="GeneID" id="108732311"/>
<feature type="domain" description="Peptidase M12B" evidence="18">
    <location>
        <begin position="309"/>
        <end position="513"/>
    </location>
</feature>
<comment type="subcellular location">
    <subcellularLocation>
        <location evidence="1">Secreted</location>
        <location evidence="1">Extracellular space</location>
        <location evidence="1">Extracellular matrix</location>
    </subcellularLocation>
</comment>
<dbReference type="PROSITE" id="PS50215">
    <property type="entry name" value="ADAM_MEPRO"/>
    <property type="match status" value="1"/>
</dbReference>
<dbReference type="GO" id="GO:0004222">
    <property type="term" value="F:metalloendopeptidase activity"/>
    <property type="evidence" value="ECO:0007669"/>
    <property type="project" value="InterPro"/>
</dbReference>
<dbReference type="InParanoid" id="A0A1W4WEV2"/>
<dbReference type="InterPro" id="IPR041645">
    <property type="entry name" value="ADAMTS_CR_2"/>
</dbReference>
<dbReference type="InterPro" id="IPR000884">
    <property type="entry name" value="TSP1_rpt"/>
</dbReference>
<dbReference type="InterPro" id="IPR045371">
    <property type="entry name" value="ADAMTS_CR_3"/>
</dbReference>
<sequence>MHKSLSALLRFRSIIFYVVFVLCNVEKTLSEDVTLGDGDFIPFASPEDDLEYISKRYYGSNIKDKRGEDVEIVVPKIFHHKRRMKRDLNPLTSYEEVVHEVTVNLGKMKLELRHNDDLIIPRKGTWIYGNFTKEKPLEKCYPTKGDSTKYSQNISAFITLCGSKIMGLIHSGNESFSVEPFEGSDQLHILRRITVPKSYRLNRTKRESATPSSSWEFFNLTGDTFDITGGLESFGLEELHKRTKDLDDDAEMYRNQGRTQKIFTIAVEDNSLWTMQDGHDDDIGYFVDSAWDIKLNKHRSRPSSGSPQRWLEIAVAIDNTVISFHGKDRVEHYVLSLMNIVSAIYQDPSLEANMQLIITRLFFYEHKKENVLRPGNSKRSLENVNAWNRRLHLSLAPGEPQHDVAVWLTRVDIGGPSGYAPIGGACDPKRSCALNKDEGLSSAFIIAHEMGHLLGLTHDGDKKWNNNCGDEAIDGSVMAPMVAATFHKFSWSQCSKDEFKSKLNKWFCLRNSPPNQGEIPLNGTVYTTFSMDEQCRTEFGDGYELCRAFDVSEPCSHLWCSHEKTPLVCKTKKGPPLEGTECGFNKWCIDGYCQDVDVSKFGMDPVIHNPQDGGWSDWSEWGACSRSCGTGVQFRTRKCDNPLPSYGGSECFGLSEEWRVCNLEKCPGPMTDIRAQQCNRLPQILKLRDQRANVTWLPYESDDERLKCQLICLGKETRELFVTGENLLDGTPCSYDNGSDICIQGLCQPVGCDGKLFSGVKEDACGICGGDNSDCKEIRKFHQKKIKRELSRLAVIPKMSREIKIQANLTAHASLNLSVAFILKDRLRRKYLLPIPNTNLFNEIIEGTRFMYTRRGPVHNLQARGPILAEIVVLLHIPKTDIEIGVNVSYSSSFFLNKTLLKDDGRYGWLQGGWGACTASCGGGKRQRTVACWDRLHERIVPKRHCSLAFRPATPTEKCNTFSCNFQWLSGRWEPCSATCGSNGVQYREVYCVHRSIWYAALELKNETIRDSPWRYMVSPNKCAGQNPQTTRPCHRIPCPSYWEFGEWSQCSVSCGTGLSTRQARCTPFTEDETFYTCGPTPPIQNRVCTGATTKSEEKLCRKKKKCTGDLSKYCSIKILQHYCQVGGFRKLCCETCKQHRKLAPVSS</sequence>
<evidence type="ECO:0000313" key="20">
    <source>
        <dbReference type="Proteomes" id="UP000192223"/>
    </source>
</evidence>
<proteinExistence type="predicted"/>
<feature type="binding site" evidence="14">
    <location>
        <position position="312"/>
    </location>
    <ligand>
        <name>Ca(2+)</name>
        <dbReference type="ChEBI" id="CHEBI:29108"/>
        <label>2</label>
    </ligand>
</feature>
<evidence type="ECO:0000256" key="9">
    <source>
        <dbReference type="ARBA" id="ARBA00022833"/>
    </source>
</evidence>
<dbReference type="InterPro" id="IPR006586">
    <property type="entry name" value="ADAM_Cys-rich"/>
</dbReference>
<evidence type="ECO:0000256" key="8">
    <source>
        <dbReference type="ARBA" id="ARBA00022801"/>
    </source>
</evidence>
<evidence type="ECO:0000259" key="18">
    <source>
        <dbReference type="PROSITE" id="PS50215"/>
    </source>
</evidence>
<accession>A0A1W4WEV2</accession>
<evidence type="ECO:0000256" key="14">
    <source>
        <dbReference type="PIRSR" id="PIRSR613273-2"/>
    </source>
</evidence>
<dbReference type="FunFam" id="2.20.100.10:FF:000006">
    <property type="entry name" value="A disintegrin and metalloproteinase with thrombospondin motifs 1"/>
    <property type="match status" value="1"/>
</dbReference>
<feature type="binding site" evidence="14">
    <location>
        <position position="403"/>
    </location>
    <ligand>
        <name>Ca(2+)</name>
        <dbReference type="ChEBI" id="CHEBI:29108"/>
        <label>1</label>
    </ligand>
</feature>
<dbReference type="STRING" id="224129.A0A1W4WEV2"/>
<keyword evidence="8" id="KW-0378">Hydrolase</keyword>
<dbReference type="PRINTS" id="PR01857">
    <property type="entry name" value="ADAMTSFAMILY"/>
</dbReference>
<dbReference type="InterPro" id="IPR001590">
    <property type="entry name" value="Peptidase_M12B"/>
</dbReference>
<evidence type="ECO:0000256" key="17">
    <source>
        <dbReference type="SAM" id="SignalP"/>
    </source>
</evidence>
<dbReference type="InterPro" id="IPR036383">
    <property type="entry name" value="TSP1_rpt_sf"/>
</dbReference>
<evidence type="ECO:0000256" key="6">
    <source>
        <dbReference type="ARBA" id="ARBA00022729"/>
    </source>
</evidence>
<dbReference type="AlphaFoldDB" id="A0A1W4WEV2"/>
<gene>
    <name evidence="21" type="primary">LOC108732311</name>
</gene>
<dbReference type="PRINTS" id="PR01705">
    <property type="entry name" value="TSP1REPEAT"/>
</dbReference>
<evidence type="ECO:0000256" key="15">
    <source>
        <dbReference type="PIRSR" id="PIRSR613273-3"/>
    </source>
</evidence>
<dbReference type="Pfam" id="PF19030">
    <property type="entry name" value="TSP1_ADAMTS"/>
    <property type="match status" value="2"/>
</dbReference>
<dbReference type="Gene3D" id="2.20.100.10">
    <property type="entry name" value="Thrombospondin type-1 (TSP1) repeat"/>
    <property type="match status" value="4"/>
</dbReference>
<dbReference type="Gene3D" id="3.40.390.10">
    <property type="entry name" value="Collagenase (Catalytic Domain)"/>
    <property type="match status" value="1"/>
</dbReference>
<dbReference type="InterPro" id="IPR050439">
    <property type="entry name" value="ADAMTS_ADAMTS-like"/>
</dbReference>
<evidence type="ECO:0000256" key="5">
    <source>
        <dbReference type="ARBA" id="ARBA00022723"/>
    </source>
</evidence>
<dbReference type="RefSeq" id="XP_018318530.1">
    <property type="nucleotide sequence ID" value="XM_018463028.1"/>
</dbReference>
<keyword evidence="3" id="KW-0272">Extracellular matrix</keyword>
<dbReference type="GO" id="GO:0046872">
    <property type="term" value="F:metal ion binding"/>
    <property type="evidence" value="ECO:0007669"/>
    <property type="project" value="UniProtKB-KW"/>
</dbReference>
<name>A0A1W4WEV2_AGRPL</name>
<keyword evidence="6 17" id="KW-0732">Signal</keyword>
<feature type="disulfide bond" evidence="15">
    <location>
        <begin position="535"/>
        <end position="560"/>
    </location>
</feature>
<feature type="active site" evidence="13 16">
    <location>
        <position position="449"/>
    </location>
</feature>
<keyword evidence="5 14" id="KW-0479">Metal-binding</keyword>
<evidence type="ECO:0000256" key="12">
    <source>
        <dbReference type="ARBA" id="ARBA00023180"/>
    </source>
</evidence>